<dbReference type="GO" id="GO:0005524">
    <property type="term" value="F:ATP binding"/>
    <property type="evidence" value="ECO:0007669"/>
    <property type="project" value="InterPro"/>
</dbReference>
<protein>
    <submittedName>
        <fullName evidence="4">Uncharacterized protein</fullName>
    </submittedName>
</protein>
<feature type="domain" description="ATPase AAA-type core" evidence="2">
    <location>
        <begin position="375"/>
        <end position="514"/>
    </location>
</feature>
<dbReference type="GO" id="GO:0006515">
    <property type="term" value="P:protein quality control for misfolded or incompletely synthesized proteins"/>
    <property type="evidence" value="ECO:0007669"/>
    <property type="project" value="TreeGrafter"/>
</dbReference>
<dbReference type="GO" id="GO:0016887">
    <property type="term" value="F:ATP hydrolysis activity"/>
    <property type="evidence" value="ECO:0007669"/>
    <property type="project" value="InterPro"/>
</dbReference>
<dbReference type="Pfam" id="PF00004">
    <property type="entry name" value="AAA"/>
    <property type="match status" value="1"/>
</dbReference>
<dbReference type="AlphaFoldDB" id="A0A6C0CEE4"/>
<evidence type="ECO:0000313" key="4">
    <source>
        <dbReference type="EMBL" id="QHT02677.1"/>
    </source>
</evidence>
<dbReference type="GO" id="GO:0004252">
    <property type="term" value="F:serine-type endopeptidase activity"/>
    <property type="evidence" value="ECO:0007669"/>
    <property type="project" value="InterPro"/>
</dbReference>
<dbReference type="InterPro" id="IPR003959">
    <property type="entry name" value="ATPase_AAA_core"/>
</dbReference>
<feature type="region of interest" description="Disordered" evidence="1">
    <location>
        <begin position="146"/>
        <end position="168"/>
    </location>
</feature>
<dbReference type="GO" id="GO:0004176">
    <property type="term" value="F:ATP-dependent peptidase activity"/>
    <property type="evidence" value="ECO:0007669"/>
    <property type="project" value="InterPro"/>
</dbReference>
<dbReference type="GO" id="GO:0003697">
    <property type="term" value="F:single-stranded DNA binding"/>
    <property type="evidence" value="ECO:0007669"/>
    <property type="project" value="TreeGrafter"/>
</dbReference>
<feature type="compositionally biased region" description="Acidic residues" evidence="1">
    <location>
        <begin position="146"/>
        <end position="160"/>
    </location>
</feature>
<dbReference type="GO" id="GO:0007005">
    <property type="term" value="P:mitochondrion organization"/>
    <property type="evidence" value="ECO:0007669"/>
    <property type="project" value="TreeGrafter"/>
</dbReference>
<dbReference type="PANTHER" id="PTHR43718:SF2">
    <property type="entry name" value="LON PROTEASE HOMOLOG, MITOCHONDRIAL"/>
    <property type="match status" value="1"/>
</dbReference>
<dbReference type="InterPro" id="IPR054594">
    <property type="entry name" value="Lon_lid"/>
</dbReference>
<evidence type="ECO:0000259" key="2">
    <source>
        <dbReference type="Pfam" id="PF00004"/>
    </source>
</evidence>
<dbReference type="Pfam" id="PF22667">
    <property type="entry name" value="Lon_lid"/>
    <property type="match status" value="1"/>
</dbReference>
<dbReference type="Gene3D" id="1.10.8.60">
    <property type="match status" value="1"/>
</dbReference>
<sequence length="632" mass="72563">MEGNTHPMSTRSKKKEYQGSDPDDIDEFGNLKGFIDYECDEEFDQAELDKELLRLSKGSLVTTTILNENIKPKKKRKKKKNKVVVDIVDELDDPDLEKEEPNTNDLGNILMTYILTKANERIKKKPKKKKKKKKVIEIKDLDSESDIELTDESEEEEDELTDKSTTDDEIEVILEDDNDSEESVIESLMDIDIDEEITESDEDSDDSEYDELDNAYSELVDENALDNTEDGNLDYFHTLDKKTKIKFLKDIRQVYKENSSNVPLKFKVLNSDMDIYTKSIAIGNLDKLAEMDISSGEYNKMDQWINGLIKLPFGKVTPLPVSNSNKFDKKRDYIQQTLDNMNNAIYGHKEAKTHILQVIGKWIKNPGSLGNVLAIQGPMGNGKTTLIKNGIAKSLNRPFEFVALGGASDSAFFEGHSYTYEGSRWGRMVDILHKCGSMNPIICFDELDKVSETVKGDEIINMLIHMTDSSQNSKFQDNYFPGIDIDLSKVLFIFSFNDESKINRILKDRMYVIRTKGYDIKDKLQIAHNYLIPDILEMFDYTKEDITFTDEILTEIVQKYTCGEEGVRNLKRCIENIISTLNIYHLTKCDDKDDFLDIKIKDFKMPITLTIENINALLKVTNGDKPPEHMYM</sequence>
<feature type="domain" description="Lon protease AAA+ ATPase lid" evidence="3">
    <location>
        <begin position="542"/>
        <end position="578"/>
    </location>
</feature>
<dbReference type="EMBL" id="MN739396">
    <property type="protein sequence ID" value="QHT02677.1"/>
    <property type="molecule type" value="Genomic_DNA"/>
</dbReference>
<dbReference type="Gene3D" id="3.40.50.300">
    <property type="entry name" value="P-loop containing nucleotide triphosphate hydrolases"/>
    <property type="match status" value="1"/>
</dbReference>
<dbReference type="GO" id="GO:0051131">
    <property type="term" value="P:chaperone-mediated protein complex assembly"/>
    <property type="evidence" value="ECO:0007669"/>
    <property type="project" value="TreeGrafter"/>
</dbReference>
<reference evidence="4" key="1">
    <citation type="journal article" date="2020" name="Nature">
        <title>Giant virus diversity and host interactions through global metagenomics.</title>
        <authorList>
            <person name="Schulz F."/>
            <person name="Roux S."/>
            <person name="Paez-Espino D."/>
            <person name="Jungbluth S."/>
            <person name="Walsh D.A."/>
            <person name="Denef V.J."/>
            <person name="McMahon K.D."/>
            <person name="Konstantinidis K.T."/>
            <person name="Eloe-Fadrosh E.A."/>
            <person name="Kyrpides N.C."/>
            <person name="Woyke T."/>
        </authorList>
    </citation>
    <scope>NUCLEOTIDE SEQUENCE</scope>
    <source>
        <strain evidence="4">GVMAG-M-3300020595-32</strain>
    </source>
</reference>
<dbReference type="InterPro" id="IPR027065">
    <property type="entry name" value="Lon_Prtase"/>
</dbReference>
<feature type="compositionally biased region" description="Polar residues" evidence="1">
    <location>
        <begin position="1"/>
        <end position="10"/>
    </location>
</feature>
<organism evidence="4">
    <name type="scientific">viral metagenome</name>
    <dbReference type="NCBI Taxonomy" id="1070528"/>
    <lineage>
        <taxon>unclassified sequences</taxon>
        <taxon>metagenomes</taxon>
        <taxon>organismal metagenomes</taxon>
    </lineage>
</organism>
<accession>A0A6C0CEE4</accession>
<dbReference type="SUPFAM" id="SSF52540">
    <property type="entry name" value="P-loop containing nucleoside triphosphate hydrolases"/>
    <property type="match status" value="1"/>
</dbReference>
<evidence type="ECO:0000256" key="1">
    <source>
        <dbReference type="SAM" id="MobiDB-lite"/>
    </source>
</evidence>
<evidence type="ECO:0000259" key="3">
    <source>
        <dbReference type="Pfam" id="PF22667"/>
    </source>
</evidence>
<dbReference type="InterPro" id="IPR027417">
    <property type="entry name" value="P-loop_NTPase"/>
</dbReference>
<name>A0A6C0CEE4_9ZZZZ</name>
<dbReference type="PANTHER" id="PTHR43718">
    <property type="entry name" value="LON PROTEASE"/>
    <property type="match status" value="1"/>
</dbReference>
<feature type="region of interest" description="Disordered" evidence="1">
    <location>
        <begin position="1"/>
        <end position="24"/>
    </location>
</feature>
<proteinExistence type="predicted"/>
<dbReference type="GO" id="GO:0005759">
    <property type="term" value="C:mitochondrial matrix"/>
    <property type="evidence" value="ECO:0007669"/>
    <property type="project" value="TreeGrafter"/>
</dbReference>